<dbReference type="Proteomes" id="UP000663855">
    <property type="component" value="Unassembled WGS sequence"/>
</dbReference>
<keyword evidence="1" id="KW-0175">Coiled coil</keyword>
<reference evidence="2" key="1">
    <citation type="submission" date="2021-02" db="EMBL/GenBank/DDBJ databases">
        <authorList>
            <person name="Nowell W R."/>
        </authorList>
    </citation>
    <scope>NUCLEOTIDE SEQUENCE</scope>
</reference>
<evidence type="ECO:0000256" key="1">
    <source>
        <dbReference type="SAM" id="Coils"/>
    </source>
</evidence>
<evidence type="ECO:0000313" key="3">
    <source>
        <dbReference type="Proteomes" id="UP000663855"/>
    </source>
</evidence>
<name>A0A814GLH2_9BILA</name>
<gene>
    <name evidence="2" type="ORF">CJN711_LOCUS2215</name>
</gene>
<organism evidence="2 3">
    <name type="scientific">Rotaria magnacalcarata</name>
    <dbReference type="NCBI Taxonomy" id="392030"/>
    <lineage>
        <taxon>Eukaryota</taxon>
        <taxon>Metazoa</taxon>
        <taxon>Spiralia</taxon>
        <taxon>Gnathifera</taxon>
        <taxon>Rotifera</taxon>
        <taxon>Eurotatoria</taxon>
        <taxon>Bdelloidea</taxon>
        <taxon>Philodinida</taxon>
        <taxon>Philodinidae</taxon>
        <taxon>Rotaria</taxon>
    </lineage>
</organism>
<comment type="caution">
    <text evidence="2">The sequence shown here is derived from an EMBL/GenBank/DDBJ whole genome shotgun (WGS) entry which is preliminary data.</text>
</comment>
<dbReference type="EMBL" id="CAJNOV010000135">
    <property type="protein sequence ID" value="CAF0998211.1"/>
    <property type="molecule type" value="Genomic_DNA"/>
</dbReference>
<evidence type="ECO:0000313" key="2">
    <source>
        <dbReference type="EMBL" id="CAF0998211.1"/>
    </source>
</evidence>
<protein>
    <submittedName>
        <fullName evidence="2">Uncharacterized protein</fullName>
    </submittedName>
</protein>
<accession>A0A814GLH2</accession>
<proteinExistence type="predicted"/>
<sequence>MSSFSSIQYLANCLNKLLSEKCVTSDITTKNVLCILQKYIESLDEHWSYEKQQSHWDKCINEMKDIINTNILLMDVETYSNINNTFNVLESTITTAMENEHVEHEGYQMISSALSELRQTVIKLFSRLINANKSIEKEFHETKTTLKNLEARLAHMEADSLAIKKSNFIADLMQPLLNKIMDEMEKNSIDQHLYSPRELGRLKLLINRKENWLVLHPLGRIIDNIASTYGLTPSVLIDYLRIKQDRNYLAHYTQKIRTYALQSKEFKLSDFITKYTELQSISELEMTVLEPVFLNICKQIVETPEITE</sequence>
<dbReference type="AlphaFoldDB" id="A0A814GLH2"/>
<feature type="coiled-coil region" evidence="1">
    <location>
        <begin position="132"/>
        <end position="166"/>
    </location>
</feature>